<feature type="transmembrane region" description="Helical" evidence="1">
    <location>
        <begin position="177"/>
        <end position="205"/>
    </location>
</feature>
<dbReference type="RefSeq" id="WP_003464489.1">
    <property type="nucleotide sequence ID" value="NZ_APML01000013.1"/>
</dbReference>
<sequence length="230" mass="26941">MEQLVTERPLYRLIQYVYYFFLTNIYFLLANVLYLFVFSLFELRLENILVFYVGALPAGPAIAAMYASMGKLVRHQSIQPTKDFWHYYRLNFAIATKFWLLFSTMIAIMLVDIYYVNTRIPWLTPVFIAIIVCGCLLMMYGFPILSRFEVKVKNLLIVSIYATFKYVKTTILNVTTVIALAVIYVFAPGITMWFFMSVGVFFMMFNMQMPLHHLQETVSSEKTQTRADEE</sequence>
<dbReference type="InterPro" id="IPR006938">
    <property type="entry name" value="DUF624"/>
</dbReference>
<feature type="transmembrane region" description="Helical" evidence="1">
    <location>
        <begin position="90"/>
        <end position="116"/>
    </location>
</feature>
<dbReference type="OrthoDB" id="2965305at2"/>
<keyword evidence="1" id="KW-0472">Membrane</keyword>
<keyword evidence="1" id="KW-1133">Transmembrane helix</keyword>
<proteinExistence type="predicted"/>
<keyword evidence="3" id="KW-1185">Reference proteome</keyword>
<dbReference type="Pfam" id="PF04854">
    <property type="entry name" value="DUF624"/>
    <property type="match status" value="1"/>
</dbReference>
<dbReference type="PATRIC" id="fig|1308866.3.peg.651"/>
<evidence type="ECO:0000313" key="2">
    <source>
        <dbReference type="EMBL" id="ENH97840.1"/>
    </source>
</evidence>
<reference evidence="2 3" key="1">
    <citation type="submission" date="2013-03" db="EMBL/GenBank/DDBJ databases">
        <title>Draft genome sequence of Gracibacillus halophilus YIM-C55.5, a moderately halophilic and thermophilic organism from the Xiaochaidamu salt lake.</title>
        <authorList>
            <person name="Sugumar T."/>
            <person name="Polireddy D.R."/>
            <person name="Antony A."/>
            <person name="Madhava Y.R."/>
            <person name="Sivakumar N."/>
        </authorList>
    </citation>
    <scope>NUCLEOTIDE SEQUENCE [LARGE SCALE GENOMIC DNA]</scope>
    <source>
        <strain evidence="2 3">YIM-C55.5</strain>
    </source>
</reference>
<comment type="caution">
    <text evidence="2">The sequence shown here is derived from an EMBL/GenBank/DDBJ whole genome shotgun (WGS) entry which is preliminary data.</text>
</comment>
<dbReference type="eggNOG" id="COG5578">
    <property type="taxonomic scope" value="Bacteria"/>
</dbReference>
<dbReference type="AlphaFoldDB" id="N4WU02"/>
<feature type="transmembrane region" description="Helical" evidence="1">
    <location>
        <begin position="122"/>
        <end position="142"/>
    </location>
</feature>
<protein>
    <recommendedName>
        <fullName evidence="4">DUF624 domain-containing protein</fullName>
    </recommendedName>
</protein>
<feature type="transmembrane region" description="Helical" evidence="1">
    <location>
        <begin position="154"/>
        <end position="171"/>
    </location>
</feature>
<evidence type="ECO:0008006" key="4">
    <source>
        <dbReference type="Google" id="ProtNLM"/>
    </source>
</evidence>
<evidence type="ECO:0000256" key="1">
    <source>
        <dbReference type="SAM" id="Phobius"/>
    </source>
</evidence>
<dbReference type="EMBL" id="APML01000013">
    <property type="protein sequence ID" value="ENH97840.1"/>
    <property type="molecule type" value="Genomic_DNA"/>
</dbReference>
<gene>
    <name evidence="2" type="ORF">J416_03211</name>
</gene>
<feature type="transmembrane region" description="Helical" evidence="1">
    <location>
        <begin position="49"/>
        <end position="69"/>
    </location>
</feature>
<feature type="transmembrane region" description="Helical" evidence="1">
    <location>
        <begin position="16"/>
        <end position="37"/>
    </location>
</feature>
<dbReference type="STRING" id="1308866.J416_03211"/>
<keyword evidence="1" id="KW-0812">Transmembrane</keyword>
<name>N4WU02_9BACI</name>
<evidence type="ECO:0000313" key="3">
    <source>
        <dbReference type="Proteomes" id="UP000012283"/>
    </source>
</evidence>
<organism evidence="2 3">
    <name type="scientific">Gracilibacillus halophilus YIM-C55.5</name>
    <dbReference type="NCBI Taxonomy" id="1308866"/>
    <lineage>
        <taxon>Bacteria</taxon>
        <taxon>Bacillati</taxon>
        <taxon>Bacillota</taxon>
        <taxon>Bacilli</taxon>
        <taxon>Bacillales</taxon>
        <taxon>Bacillaceae</taxon>
        <taxon>Gracilibacillus</taxon>
    </lineage>
</organism>
<accession>N4WU02</accession>
<dbReference type="Proteomes" id="UP000012283">
    <property type="component" value="Unassembled WGS sequence"/>
</dbReference>